<feature type="region of interest" description="Disordered" evidence="1">
    <location>
        <begin position="1"/>
        <end position="23"/>
    </location>
</feature>
<reference evidence="2" key="1">
    <citation type="journal article" date="2019" name="Sci. Rep.">
        <title>Draft genome of Tanacetum cinerariifolium, the natural source of mosquito coil.</title>
        <authorList>
            <person name="Yamashiro T."/>
            <person name="Shiraishi A."/>
            <person name="Satake H."/>
            <person name="Nakayama K."/>
        </authorList>
    </citation>
    <scope>NUCLEOTIDE SEQUENCE</scope>
</reference>
<evidence type="ECO:0000313" key="2">
    <source>
        <dbReference type="EMBL" id="GFD51770.1"/>
    </source>
</evidence>
<organism evidence="2">
    <name type="scientific">Tanacetum cinerariifolium</name>
    <name type="common">Dalmatian daisy</name>
    <name type="synonym">Chrysanthemum cinerariifolium</name>
    <dbReference type="NCBI Taxonomy" id="118510"/>
    <lineage>
        <taxon>Eukaryota</taxon>
        <taxon>Viridiplantae</taxon>
        <taxon>Streptophyta</taxon>
        <taxon>Embryophyta</taxon>
        <taxon>Tracheophyta</taxon>
        <taxon>Spermatophyta</taxon>
        <taxon>Magnoliopsida</taxon>
        <taxon>eudicotyledons</taxon>
        <taxon>Gunneridae</taxon>
        <taxon>Pentapetalae</taxon>
        <taxon>asterids</taxon>
        <taxon>campanulids</taxon>
        <taxon>Asterales</taxon>
        <taxon>Asteraceae</taxon>
        <taxon>Asteroideae</taxon>
        <taxon>Anthemideae</taxon>
        <taxon>Anthemidinae</taxon>
        <taxon>Tanacetum</taxon>
    </lineage>
</organism>
<dbReference type="EMBL" id="BKCJ011774111">
    <property type="protein sequence ID" value="GFD51770.1"/>
    <property type="molecule type" value="Genomic_DNA"/>
</dbReference>
<protein>
    <submittedName>
        <fullName evidence="2">Uncharacterized protein</fullName>
    </submittedName>
</protein>
<proteinExistence type="predicted"/>
<comment type="caution">
    <text evidence="2">The sequence shown here is derived from an EMBL/GenBank/DDBJ whole genome shotgun (WGS) entry which is preliminary data.</text>
</comment>
<evidence type="ECO:0000256" key="1">
    <source>
        <dbReference type="SAM" id="MobiDB-lite"/>
    </source>
</evidence>
<sequence length="84" mass="8992">MDDLAQSAGDLGTDFLPGELAQGGPRTEKLACEIDVDDGVPVFQGHLGDGRIFLQTGIGNEDVEPAKGLEGFGEQRFDLVLLRY</sequence>
<feature type="non-terminal residue" evidence="2">
    <location>
        <position position="84"/>
    </location>
</feature>
<dbReference type="AlphaFoldDB" id="A0A699WZP1"/>
<accession>A0A699WZP1</accession>
<name>A0A699WZP1_TANCI</name>
<gene>
    <name evidence="2" type="ORF">Tci_923739</name>
</gene>